<keyword evidence="1 2" id="KW-0812">Transmembrane</keyword>
<evidence type="ECO:0000313" key="3">
    <source>
        <dbReference type="EMBL" id="KAH0571121.1"/>
    </source>
</evidence>
<reference evidence="2 3" key="1">
    <citation type="journal article" date="2014" name="PLoS Genet.">
        <title>The Genome of Spironucleus salmonicida Highlights a Fish Pathogen Adapted to Fluctuating Environments.</title>
        <authorList>
            <person name="Xu F."/>
            <person name="Jerlstrom-Hultqvist J."/>
            <person name="Einarsson E."/>
            <person name="Astvaldsson A."/>
            <person name="Svard S.G."/>
            <person name="Andersson J.O."/>
        </authorList>
    </citation>
    <scope>NUCLEOTIDE SEQUENCE</scope>
    <source>
        <strain evidence="3">ATCC 50377</strain>
    </source>
</reference>
<proteinExistence type="predicted"/>
<dbReference type="VEuPathDB" id="GiardiaDB:SS50377_27421"/>
<reference evidence="3" key="2">
    <citation type="submission" date="2020-12" db="EMBL/GenBank/DDBJ databases">
        <title>New Spironucleus salmonicida genome in near-complete chromosomes.</title>
        <authorList>
            <person name="Xu F."/>
            <person name="Kurt Z."/>
            <person name="Jimenez-Gonzalez A."/>
            <person name="Astvaldsson A."/>
            <person name="Andersson J.O."/>
            <person name="Svard S.G."/>
        </authorList>
    </citation>
    <scope>NUCLEOTIDE SEQUENCE</scope>
    <source>
        <strain evidence="3">ATCC 50377</strain>
    </source>
</reference>
<keyword evidence="1" id="KW-0472">Membrane</keyword>
<feature type="transmembrane region" description="Helical" evidence="1">
    <location>
        <begin position="186"/>
        <end position="207"/>
    </location>
</feature>
<evidence type="ECO:0000313" key="2">
    <source>
        <dbReference type="EMBL" id="EST43288.1"/>
    </source>
</evidence>
<dbReference type="Proteomes" id="UP000018208">
    <property type="component" value="Unassembled WGS sequence"/>
</dbReference>
<evidence type="ECO:0000256" key="1">
    <source>
        <dbReference type="SAM" id="Phobius"/>
    </source>
</evidence>
<protein>
    <submittedName>
        <fullName evidence="2">Transmembrane domain-containing protein</fullName>
    </submittedName>
</protein>
<sequence length="278" mass="32387">MSEISLFSNHIDLCIPASDSFSFTSSSIKVQQINPKLKQFISKVPLVIQVFAQLFFGLAIGTFLSLLIFDVTSSMNYTIVVPQKCPLSYTQVKYTDIYQLPDSLLRTSRILQTILFMNKPRIYQRTVCLKKEDAVFNLLNQTFGNIYTFPQFLNLNQGQQDYVIMKLYNENQYFNGQIIEKPKVNLTFLILLIPCIPSIWLGIAILFEKESHYLYNRVLETLNNQRIRKMAGFDEKLQKSEVRAWTINPIFRRFEYLVNGEDILLEEGVYKLLADKQK</sequence>
<evidence type="ECO:0000313" key="4">
    <source>
        <dbReference type="Proteomes" id="UP000018208"/>
    </source>
</evidence>
<organism evidence="2">
    <name type="scientific">Spironucleus salmonicida</name>
    <dbReference type="NCBI Taxonomy" id="348837"/>
    <lineage>
        <taxon>Eukaryota</taxon>
        <taxon>Metamonada</taxon>
        <taxon>Diplomonadida</taxon>
        <taxon>Hexamitidae</taxon>
        <taxon>Hexamitinae</taxon>
        <taxon>Spironucleus</taxon>
    </lineage>
</organism>
<feature type="transmembrane region" description="Helical" evidence="1">
    <location>
        <begin position="46"/>
        <end position="69"/>
    </location>
</feature>
<dbReference type="EMBL" id="KI546139">
    <property type="protein sequence ID" value="EST43288.1"/>
    <property type="molecule type" value="Genomic_DNA"/>
</dbReference>
<keyword evidence="4" id="KW-1185">Reference proteome</keyword>
<name>V6LG71_9EUKA</name>
<keyword evidence="1" id="KW-1133">Transmembrane helix</keyword>
<dbReference type="AlphaFoldDB" id="V6LG71"/>
<dbReference type="EMBL" id="AUWU02000007">
    <property type="protein sequence ID" value="KAH0571121.1"/>
    <property type="molecule type" value="Genomic_DNA"/>
</dbReference>
<gene>
    <name evidence="2" type="ORF">SS50377_16953</name>
    <name evidence="3" type="ORF">SS50377_27421</name>
</gene>
<accession>V6LG71</accession>